<reference evidence="3 4" key="1">
    <citation type="submission" date="2024-04" db="EMBL/GenBank/DDBJ databases">
        <title>Aurantiacibacter sp. DGU6 16S ribosomal RNA gene Genome sequencing and assembly.</title>
        <authorList>
            <person name="Park S."/>
        </authorList>
    </citation>
    <scope>NUCLEOTIDE SEQUENCE [LARGE SCALE GENOMIC DNA]</scope>
    <source>
        <strain evidence="3 4">DGU6</strain>
    </source>
</reference>
<feature type="domain" description="Alginate export" evidence="2">
    <location>
        <begin position="43"/>
        <end position="173"/>
    </location>
</feature>
<evidence type="ECO:0000256" key="1">
    <source>
        <dbReference type="SAM" id="SignalP"/>
    </source>
</evidence>
<comment type="caution">
    <text evidence="3">The sequence shown here is derived from an EMBL/GenBank/DDBJ whole genome shotgun (WGS) entry which is preliminary data.</text>
</comment>
<dbReference type="Proteomes" id="UP001497045">
    <property type="component" value="Unassembled WGS sequence"/>
</dbReference>
<gene>
    <name evidence="3" type="ORF">AAEO60_01725</name>
</gene>
<dbReference type="RefSeq" id="WP_341671920.1">
    <property type="nucleotide sequence ID" value="NZ_JBBYHV010000001.1"/>
</dbReference>
<proteinExistence type="predicted"/>
<evidence type="ECO:0000313" key="3">
    <source>
        <dbReference type="EMBL" id="MEL1249384.1"/>
    </source>
</evidence>
<feature type="chain" id="PRO_5045491958" evidence="1">
    <location>
        <begin position="23"/>
        <end position="401"/>
    </location>
</feature>
<name>A0ABU9IBD1_9SPHN</name>
<dbReference type="Pfam" id="PF13372">
    <property type="entry name" value="Alginate_exp"/>
    <property type="match status" value="1"/>
</dbReference>
<accession>A0ABU9IBD1</accession>
<dbReference type="Gene3D" id="2.40.160.10">
    <property type="entry name" value="Porin"/>
    <property type="match status" value="1"/>
</dbReference>
<protein>
    <submittedName>
        <fullName evidence="3">Alginate export family protein</fullName>
    </submittedName>
</protein>
<dbReference type="InterPro" id="IPR025388">
    <property type="entry name" value="Alginate_export_dom"/>
</dbReference>
<feature type="signal peptide" evidence="1">
    <location>
        <begin position="1"/>
        <end position="22"/>
    </location>
</feature>
<evidence type="ECO:0000259" key="2">
    <source>
        <dbReference type="Pfam" id="PF13372"/>
    </source>
</evidence>
<dbReference type="InterPro" id="IPR023614">
    <property type="entry name" value="Porin_dom_sf"/>
</dbReference>
<keyword evidence="4" id="KW-1185">Reference proteome</keyword>
<keyword evidence="1" id="KW-0732">Signal</keyword>
<sequence length="401" mass="42676">MRTKTCLLSAVSLLFVATPAFAQSGEEVALGDAGNLVITGTARLRLETVDQDNAVGDAEAVTLRGRLGGALQFGNFEVFGEAELTTSLIDNFNDTLPGNGIEPYSVVADPDNLELNRLHVSYKVDGNGVTVGRQRIILDNARFVGNVGWRQNEQTFDAVRGQASIGPVSLDASYSNSQRTIFGVDSPNEFFDGDFVLLNAGVDTEVVDASAFAYLIDYDVRLGMSSDTYGFRAVVSVPGAPVTVTLSAATQEDAGGNPTPYSAEYYNVELGGSVAGFNLKAGYEELGSDGGVAAFQTPFATLHAFNGWADTFLVTPANGLRDYYGSASRRFTVPGLTTFTATVVYHEFESDFGGINYGSEIDASLGFRAGPLGIVAKFASYDADGFGVDTDKFWLQADYSF</sequence>
<dbReference type="EMBL" id="JBBYHV010000001">
    <property type="protein sequence ID" value="MEL1249384.1"/>
    <property type="molecule type" value="Genomic_DNA"/>
</dbReference>
<evidence type="ECO:0000313" key="4">
    <source>
        <dbReference type="Proteomes" id="UP001497045"/>
    </source>
</evidence>
<organism evidence="3 4">
    <name type="scientific">Aurantiacibacter gilvus</name>
    <dbReference type="NCBI Taxonomy" id="3139141"/>
    <lineage>
        <taxon>Bacteria</taxon>
        <taxon>Pseudomonadati</taxon>
        <taxon>Pseudomonadota</taxon>
        <taxon>Alphaproteobacteria</taxon>
        <taxon>Sphingomonadales</taxon>
        <taxon>Erythrobacteraceae</taxon>
        <taxon>Aurantiacibacter</taxon>
    </lineage>
</organism>